<dbReference type="InterPro" id="IPR035899">
    <property type="entry name" value="DBL_dom_sf"/>
</dbReference>
<evidence type="ECO:0000256" key="1">
    <source>
        <dbReference type="SAM" id="MobiDB-lite"/>
    </source>
</evidence>
<feature type="compositionally biased region" description="Low complexity" evidence="1">
    <location>
        <begin position="193"/>
        <end position="212"/>
    </location>
</feature>
<dbReference type="Gene3D" id="3.80.10.10">
    <property type="entry name" value="Ribonuclease Inhibitor"/>
    <property type="match status" value="1"/>
</dbReference>
<dbReference type="PANTHER" id="PTHR12673">
    <property type="entry name" value="FACIOGENITAL DYSPLASIA PROTEIN"/>
    <property type="match status" value="1"/>
</dbReference>
<dbReference type="SMART" id="SM00325">
    <property type="entry name" value="RhoGEF"/>
    <property type="match status" value="1"/>
</dbReference>
<feature type="compositionally biased region" description="Low complexity" evidence="1">
    <location>
        <begin position="644"/>
        <end position="656"/>
    </location>
</feature>
<evidence type="ECO:0000313" key="4">
    <source>
        <dbReference type="Proteomes" id="UP000541558"/>
    </source>
</evidence>
<feature type="domain" description="DH" evidence="2">
    <location>
        <begin position="1048"/>
        <end position="1309"/>
    </location>
</feature>
<feature type="region of interest" description="Disordered" evidence="1">
    <location>
        <begin position="814"/>
        <end position="865"/>
    </location>
</feature>
<dbReference type="InterPro" id="IPR032675">
    <property type="entry name" value="LRR_dom_sf"/>
</dbReference>
<dbReference type="InterPro" id="IPR051092">
    <property type="entry name" value="FYVE_RhoGEF_PH"/>
</dbReference>
<feature type="compositionally biased region" description="Polar residues" evidence="1">
    <location>
        <begin position="707"/>
        <end position="718"/>
    </location>
</feature>
<feature type="region of interest" description="Disordered" evidence="1">
    <location>
        <begin position="959"/>
        <end position="982"/>
    </location>
</feature>
<protein>
    <recommendedName>
        <fullName evidence="2">DH domain-containing protein</fullName>
    </recommendedName>
</protein>
<gene>
    <name evidence="3" type="ORF">D9611_003353</name>
</gene>
<dbReference type="InterPro" id="IPR000219">
    <property type="entry name" value="DH_dom"/>
</dbReference>
<feature type="compositionally biased region" description="Polar residues" evidence="1">
    <location>
        <begin position="912"/>
        <end position="921"/>
    </location>
</feature>
<sequence>MALRASAYNADDDQGNLDDVGLSYLQDDPEQAHRLPGHPRARLPEFPTHRDDLSPEPPYPPRVSSRHYTAPEPSESSPFAEQAFARTQGASMALPDPSQFPDPYPFRPHHNLNSMPALSSSGGSASNSTRSSAYASSSSNPVSGDYNNVQIASGDEYGGITPDSISQYLSKDPIAAPTARPTQSRAPVDHSRWSGAYSSSARSRSSSIGNNSPAAYDNSPIPNVPVLVQKPSYDISWQAVDERDEAGIVSEDETDDEHGILDADSGLADHEEERTSAAVIADEGRGLIVQANNTPIVQLQVQQGTTHLLIGSSTTPNAIPQFLKNALPLISTTLLALDISANFLGALPPVLSVCENLEELNVASNPLRVLPVFLADLHNLRLLIADSTGISTLPDTLVDLDKLHMLSIRRNKLHSLPSWLCLLPALQTLCVDGNPFQGPWRALVEPLLAKTPMTPAYPPSTPVPMPQLSASMVDNEADGTDVEDSSDVDPASPTHSNAAKHQLADEEDHTITPERAPMLARSITAPAPQVANSPPPEPPRPLQRTRTTPNRAYFDQARGPKGPPAESQLPSSLQRRDEPLPQGEREVRKMKSAGDLRRGKSATAIQDPSAGVPPLTNYSSASSSNLLNSMGNAPALPSSARQFGSLGPSSSLGGVSPRPPINAARPHLSKSLWDDPNSSSEHNSTSPEHLRKSYASSSTAVTQASTPNIQDRPGSSSRRPSKDGKEKSTRWGFLKKMSMGKMKGENTSPTPSGPSQRLPSGSRPPLPPFNPEELAHTTHPRPMATSNSMPDRMSKTPQIDLRFSSIGILDMPALTVPASPPKISKKPSRDLLRGPSVKASPKPPSHPPVAAASNGLLAPPVPTPRNAKRRSFLPFEAPGSLSIPIPDSSAFLPNVTVSNGPTGIGEEGQDQKAPTPNQSPTVDHEQYIRREEERAREAYMRALRSVMAYLKDMNDLAQSQQPNPISMYGGSGDDPVAPGMRSRRPTMVDRELSMLSNGSGSTDASSQLRSSESILALRSGASSQTLSVATTDSSSSMDERKYKDDKGKRTKIIQEIVVTERTYVKGLQELVEIYIKPAATPVNLLSGGVGSSKDSVVPAAERKVVFGGIDAVFSFHNDSFLPALEKAAAPLFKPNFQESDPDGKQSLDVAKAVGDIFVKHAAFMKMYSSYINNFDNSVQRVKSWTSATAGHASPGSAISPNSSTAQLVSLSLSVSGAGPPPLDAGLPTLTTSQKKRIKSYLKRCRLNPRHTQLNLEGYLLLPVQRIPRYKLLLDELVRSTPPTLYEFVEDPLDRALAEISLLTNNMNEGKRESESRRKLVQWQARIRGKFPSPLVQPHRRLIMDGRLLLTRVVRKAVVSFEAINAQGDASTVQVDCLAPELTPRPLVGILCNDLLVLCRDPTDGKDPHSAVDLWAVLRMQTLPQPASIVHGNALRLVDNKAILYFDAPTPSDALNWYRAINLHIPASASKV</sequence>
<dbReference type="CDD" id="cd00160">
    <property type="entry name" value="RhoGEF"/>
    <property type="match status" value="1"/>
</dbReference>
<feature type="region of interest" description="Disordered" evidence="1">
    <location>
        <begin position="638"/>
        <end position="794"/>
    </location>
</feature>
<evidence type="ECO:0000259" key="2">
    <source>
        <dbReference type="PROSITE" id="PS50010"/>
    </source>
</evidence>
<dbReference type="SUPFAM" id="SSF52075">
    <property type="entry name" value="Outer arm dynein light chain 1"/>
    <property type="match status" value="1"/>
</dbReference>
<evidence type="ECO:0000313" key="3">
    <source>
        <dbReference type="EMBL" id="KAF5337139.1"/>
    </source>
</evidence>
<feature type="region of interest" description="Disordered" evidence="1">
    <location>
        <begin position="176"/>
        <end position="222"/>
    </location>
</feature>
<dbReference type="GO" id="GO:0005085">
    <property type="term" value="F:guanyl-nucleotide exchange factor activity"/>
    <property type="evidence" value="ECO:0007669"/>
    <property type="project" value="InterPro"/>
</dbReference>
<dbReference type="PROSITE" id="PS00741">
    <property type="entry name" value="DH_1"/>
    <property type="match status" value="1"/>
</dbReference>
<feature type="region of interest" description="Disordered" evidence="1">
    <location>
        <begin position="1"/>
        <end position="158"/>
    </location>
</feature>
<comment type="caution">
    <text evidence="3">The sequence shown here is derived from an EMBL/GenBank/DDBJ whole genome shotgun (WGS) entry which is preliminary data.</text>
</comment>
<dbReference type="Pfam" id="PF00621">
    <property type="entry name" value="RhoGEF"/>
    <property type="match status" value="1"/>
</dbReference>
<feature type="compositionally biased region" description="Basic and acidic residues" evidence="1">
    <location>
        <begin position="720"/>
        <end position="729"/>
    </location>
</feature>
<keyword evidence="4" id="KW-1185">Reference proteome</keyword>
<dbReference type="Gene3D" id="1.20.900.10">
    <property type="entry name" value="Dbl homology (DH) domain"/>
    <property type="match status" value="1"/>
</dbReference>
<feature type="compositionally biased region" description="Low complexity" evidence="1">
    <location>
        <begin position="113"/>
        <end position="144"/>
    </location>
</feature>
<feature type="compositionally biased region" description="Polar residues" evidence="1">
    <location>
        <begin position="1025"/>
        <end position="1036"/>
    </location>
</feature>
<feature type="region of interest" description="Disordered" evidence="1">
    <location>
        <begin position="526"/>
        <end position="617"/>
    </location>
</feature>
<dbReference type="Proteomes" id="UP000541558">
    <property type="component" value="Unassembled WGS sequence"/>
</dbReference>
<dbReference type="SUPFAM" id="SSF50729">
    <property type="entry name" value="PH domain-like"/>
    <property type="match status" value="1"/>
</dbReference>
<dbReference type="EMBL" id="JAACJK010000057">
    <property type="protein sequence ID" value="KAF5337139.1"/>
    <property type="molecule type" value="Genomic_DNA"/>
</dbReference>
<dbReference type="InterPro" id="IPR001331">
    <property type="entry name" value="GDS_CDC24_CS"/>
</dbReference>
<feature type="compositionally biased region" description="Polar residues" evidence="1">
    <location>
        <begin position="676"/>
        <end position="687"/>
    </location>
</feature>
<organism evidence="3 4">
    <name type="scientific">Ephemerocybe angulata</name>
    <dbReference type="NCBI Taxonomy" id="980116"/>
    <lineage>
        <taxon>Eukaryota</taxon>
        <taxon>Fungi</taxon>
        <taxon>Dikarya</taxon>
        <taxon>Basidiomycota</taxon>
        <taxon>Agaricomycotina</taxon>
        <taxon>Agaricomycetes</taxon>
        <taxon>Agaricomycetidae</taxon>
        <taxon>Agaricales</taxon>
        <taxon>Agaricineae</taxon>
        <taxon>Psathyrellaceae</taxon>
        <taxon>Ephemerocybe</taxon>
    </lineage>
</organism>
<dbReference type="InterPro" id="IPR011993">
    <property type="entry name" value="PH-like_dom_sf"/>
</dbReference>
<feature type="region of interest" description="Disordered" evidence="1">
    <location>
        <begin position="1025"/>
        <end position="1045"/>
    </location>
</feature>
<dbReference type="Gene3D" id="2.30.29.30">
    <property type="entry name" value="Pleckstrin-homology domain (PH domain)/Phosphotyrosine-binding domain (PTB)"/>
    <property type="match status" value="1"/>
</dbReference>
<feature type="compositionally biased region" description="Basic and acidic residues" evidence="1">
    <location>
        <begin position="574"/>
        <end position="598"/>
    </location>
</feature>
<feature type="compositionally biased region" description="Acidic residues" evidence="1">
    <location>
        <begin position="477"/>
        <end position="487"/>
    </location>
</feature>
<proteinExistence type="predicted"/>
<accession>A0A8H5FHN1</accession>
<name>A0A8H5FHN1_9AGAR</name>
<dbReference type="SUPFAM" id="SSF48065">
    <property type="entry name" value="DBL homology domain (DH-domain)"/>
    <property type="match status" value="1"/>
</dbReference>
<feature type="region of interest" description="Disordered" evidence="1">
    <location>
        <begin position="477"/>
        <end position="510"/>
    </location>
</feature>
<feature type="region of interest" description="Disordered" evidence="1">
    <location>
        <begin position="898"/>
        <end position="925"/>
    </location>
</feature>
<dbReference type="GO" id="GO:0005737">
    <property type="term" value="C:cytoplasm"/>
    <property type="evidence" value="ECO:0007669"/>
    <property type="project" value="TreeGrafter"/>
</dbReference>
<dbReference type="PANTHER" id="PTHR12673:SF270">
    <property type="entry name" value="FYVE-TYPE DOMAIN-CONTAINING PROTEIN"/>
    <property type="match status" value="1"/>
</dbReference>
<dbReference type="OrthoDB" id="660555at2759"/>
<reference evidence="3 4" key="1">
    <citation type="journal article" date="2020" name="ISME J.">
        <title>Uncovering the hidden diversity of litter-decomposition mechanisms in mushroom-forming fungi.</title>
        <authorList>
            <person name="Floudas D."/>
            <person name="Bentzer J."/>
            <person name="Ahren D."/>
            <person name="Johansson T."/>
            <person name="Persson P."/>
            <person name="Tunlid A."/>
        </authorList>
    </citation>
    <scope>NUCLEOTIDE SEQUENCE [LARGE SCALE GENOMIC DNA]</scope>
    <source>
        <strain evidence="3 4">CBS 175.51</strain>
    </source>
</reference>
<dbReference type="PROSITE" id="PS50010">
    <property type="entry name" value="DH_2"/>
    <property type="match status" value="1"/>
</dbReference>
<dbReference type="GO" id="GO:0035556">
    <property type="term" value="P:intracellular signal transduction"/>
    <property type="evidence" value="ECO:0007669"/>
    <property type="project" value="InterPro"/>
</dbReference>
<feature type="compositionally biased region" description="Low complexity" evidence="1">
    <location>
        <begin position="693"/>
        <end position="706"/>
    </location>
</feature>